<organism evidence="1">
    <name type="scientific">bioreactor metagenome</name>
    <dbReference type="NCBI Taxonomy" id="1076179"/>
    <lineage>
        <taxon>unclassified sequences</taxon>
        <taxon>metagenomes</taxon>
        <taxon>ecological metagenomes</taxon>
    </lineage>
</organism>
<evidence type="ECO:0000313" key="1">
    <source>
        <dbReference type="EMBL" id="MPM83157.1"/>
    </source>
</evidence>
<gene>
    <name evidence="1" type="ORF">SDC9_130220</name>
</gene>
<dbReference type="EMBL" id="VSSQ01032025">
    <property type="protein sequence ID" value="MPM83157.1"/>
    <property type="molecule type" value="Genomic_DNA"/>
</dbReference>
<accession>A0A645D1Q5</accession>
<protein>
    <submittedName>
        <fullName evidence="1">Uncharacterized protein</fullName>
    </submittedName>
</protein>
<reference evidence="1" key="1">
    <citation type="submission" date="2019-08" db="EMBL/GenBank/DDBJ databases">
        <authorList>
            <person name="Kucharzyk K."/>
            <person name="Murdoch R.W."/>
            <person name="Higgins S."/>
            <person name="Loffler F."/>
        </authorList>
    </citation>
    <scope>NUCLEOTIDE SEQUENCE</scope>
</reference>
<dbReference type="AlphaFoldDB" id="A0A645D1Q5"/>
<proteinExistence type="predicted"/>
<name>A0A645D1Q5_9ZZZZ</name>
<comment type="caution">
    <text evidence="1">The sequence shown here is derived from an EMBL/GenBank/DDBJ whole genome shotgun (WGS) entry which is preliminary data.</text>
</comment>
<sequence length="158" mass="16298">MASPGTAKTSLPCSSANPAVISEPLPTAPSTTTVPKLNAEIILFLTGKCRPSAGDSGGYSVITAPFLIISWRSSLIPSRYFAKKPHPSTATVTPFSDSAPKCDAPSIPIAPPLITATPARTSDEAILAAISIPCLDALRVPTKAIAILSFKQLISPST</sequence>